<keyword evidence="4" id="KW-0233">DNA recombination</keyword>
<comment type="function">
    <text evidence="1">Involved in DNA recombination.</text>
</comment>
<evidence type="ECO:0000256" key="5">
    <source>
        <dbReference type="SAM" id="Coils"/>
    </source>
</evidence>
<keyword evidence="3 5" id="KW-0175">Coiled coil</keyword>
<accession>A0A4V1M601</accession>
<feature type="compositionally biased region" description="Basic and acidic residues" evidence="6">
    <location>
        <begin position="386"/>
        <end position="402"/>
    </location>
</feature>
<evidence type="ECO:0000256" key="3">
    <source>
        <dbReference type="ARBA" id="ARBA00023054"/>
    </source>
</evidence>
<reference evidence="7 8" key="1">
    <citation type="submission" date="2019-01" db="EMBL/GenBank/DDBJ databases">
        <title>Lacunisphaera sp. strain TWA-58.</title>
        <authorList>
            <person name="Chen W.-M."/>
        </authorList>
    </citation>
    <scope>NUCLEOTIDE SEQUENCE [LARGE SCALE GENOMIC DNA]</scope>
    <source>
        <strain evidence="7 8">TWA-58</strain>
    </source>
</reference>
<comment type="similarity">
    <text evidence="2">Belongs to the RmuC family.</text>
</comment>
<dbReference type="PANTHER" id="PTHR30563">
    <property type="entry name" value="DNA RECOMBINATION PROTEIN RMUC"/>
    <property type="match status" value="1"/>
</dbReference>
<name>A0A4V1M601_9BACT</name>
<sequence>MVFLYLLLGLVIGAALGWFIARSQSAILAERARLGGEQLATAQSELATLRAQLAALQSDKSRLDTLLTAEREALARTQTQFTDTFKALAADALRENRTEFIKHAGDSLVKPIKESLEKVDTKILALEKARQEAYGSLSEQLKGLANTSATLQSETTKLSRSLRSTSTAGRWGEIQLQRVVELAGMVENVDFIQQAAAGDIRPDMIIRLPGGKSIAVDAKAPMQAYLEALEAADENVRKAKFTEHARAVRGHIDALGNKAYWRAIQPAPEFVVLFIPGEAFYSAALRYEPDLFERGTSVNVILASPATLIALLKAAAYGWKQEALSKNADEIRRLGLELHERVASVGDNLDTLGQRLTQAVMAYNSTVSSVEGRVLVTGRKLEKLGGGSDKKIVEPRQIEETPKALTAPEFKGPSV</sequence>
<evidence type="ECO:0000256" key="1">
    <source>
        <dbReference type="ARBA" id="ARBA00003416"/>
    </source>
</evidence>
<dbReference type="RefSeq" id="WP_129048885.1">
    <property type="nucleotide sequence ID" value="NZ_SDHX01000002.1"/>
</dbReference>
<proteinExistence type="inferred from homology"/>
<evidence type="ECO:0000313" key="7">
    <source>
        <dbReference type="EMBL" id="RXK53296.1"/>
    </source>
</evidence>
<dbReference type="PANTHER" id="PTHR30563:SF0">
    <property type="entry name" value="DNA RECOMBINATION PROTEIN RMUC"/>
    <property type="match status" value="1"/>
</dbReference>
<evidence type="ECO:0000256" key="2">
    <source>
        <dbReference type="ARBA" id="ARBA00009840"/>
    </source>
</evidence>
<feature type="coiled-coil region" evidence="5">
    <location>
        <begin position="39"/>
        <end position="66"/>
    </location>
</feature>
<evidence type="ECO:0000256" key="6">
    <source>
        <dbReference type="SAM" id="MobiDB-lite"/>
    </source>
</evidence>
<dbReference type="InterPro" id="IPR003798">
    <property type="entry name" value="DNA_recombination_RmuC"/>
</dbReference>
<gene>
    <name evidence="7" type="primary">rmuC</name>
    <name evidence="7" type="ORF">ESB00_16490</name>
</gene>
<protein>
    <submittedName>
        <fullName evidence="7">DNA recombination protein RmuC</fullName>
    </submittedName>
</protein>
<evidence type="ECO:0000313" key="8">
    <source>
        <dbReference type="Proteomes" id="UP000290218"/>
    </source>
</evidence>
<feature type="region of interest" description="Disordered" evidence="6">
    <location>
        <begin position="386"/>
        <end position="415"/>
    </location>
</feature>
<evidence type="ECO:0000256" key="4">
    <source>
        <dbReference type="ARBA" id="ARBA00023172"/>
    </source>
</evidence>
<comment type="caution">
    <text evidence="7">The sequence shown here is derived from an EMBL/GenBank/DDBJ whole genome shotgun (WGS) entry which is preliminary data.</text>
</comment>
<dbReference type="AlphaFoldDB" id="A0A4V1M601"/>
<organism evidence="7 8">
    <name type="scientific">Oleiharenicola lentus</name>
    <dbReference type="NCBI Taxonomy" id="2508720"/>
    <lineage>
        <taxon>Bacteria</taxon>
        <taxon>Pseudomonadati</taxon>
        <taxon>Verrucomicrobiota</taxon>
        <taxon>Opitutia</taxon>
        <taxon>Opitutales</taxon>
        <taxon>Opitutaceae</taxon>
        <taxon>Oleiharenicola</taxon>
    </lineage>
</organism>
<dbReference type="GO" id="GO:0006310">
    <property type="term" value="P:DNA recombination"/>
    <property type="evidence" value="ECO:0007669"/>
    <property type="project" value="UniProtKB-KW"/>
</dbReference>
<dbReference type="Pfam" id="PF02646">
    <property type="entry name" value="RmuC"/>
    <property type="match status" value="1"/>
</dbReference>
<keyword evidence="8" id="KW-1185">Reference proteome</keyword>
<dbReference type="OrthoDB" id="370725at2"/>
<dbReference type="Proteomes" id="UP000290218">
    <property type="component" value="Unassembled WGS sequence"/>
</dbReference>
<dbReference type="EMBL" id="SDHX01000002">
    <property type="protein sequence ID" value="RXK53296.1"/>
    <property type="molecule type" value="Genomic_DNA"/>
</dbReference>